<evidence type="ECO:0000313" key="1">
    <source>
        <dbReference type="EMBL" id="CAG8743204.1"/>
    </source>
</evidence>
<sequence length="145" mass="16626">ITPCSISNTASSSNEMSEDIEGFVSTHEALKTIFPQASNEEITKYEKQLSSVKIFDSVLIITSNQAWINQHDLLTYYRVMDAFATNSLQNRYRDENSCYIFYFETLTELYTVCNNILALFPNTFFVSSLLQAQYSNTQLHLVEMA</sequence>
<dbReference type="AlphaFoldDB" id="A0A9N9NKY5"/>
<keyword evidence="2" id="KW-1185">Reference proteome</keyword>
<reference evidence="1" key="1">
    <citation type="submission" date="2021-06" db="EMBL/GenBank/DDBJ databases">
        <authorList>
            <person name="Kallberg Y."/>
            <person name="Tangrot J."/>
            <person name="Rosling A."/>
        </authorList>
    </citation>
    <scope>NUCLEOTIDE SEQUENCE</scope>
    <source>
        <strain evidence="1">CL551</strain>
    </source>
</reference>
<dbReference type="OrthoDB" id="2307319at2759"/>
<feature type="non-terminal residue" evidence="1">
    <location>
        <position position="145"/>
    </location>
</feature>
<proteinExistence type="predicted"/>
<evidence type="ECO:0000313" key="2">
    <source>
        <dbReference type="Proteomes" id="UP000789342"/>
    </source>
</evidence>
<dbReference type="Proteomes" id="UP000789342">
    <property type="component" value="Unassembled WGS sequence"/>
</dbReference>
<dbReference type="EMBL" id="CAJVPV010031604">
    <property type="protein sequence ID" value="CAG8743204.1"/>
    <property type="molecule type" value="Genomic_DNA"/>
</dbReference>
<protein>
    <submittedName>
        <fullName evidence="1">2178_t:CDS:1</fullName>
    </submittedName>
</protein>
<comment type="caution">
    <text evidence="1">The sequence shown here is derived from an EMBL/GenBank/DDBJ whole genome shotgun (WGS) entry which is preliminary data.</text>
</comment>
<accession>A0A9N9NKY5</accession>
<organism evidence="1 2">
    <name type="scientific">Acaulospora morrowiae</name>
    <dbReference type="NCBI Taxonomy" id="94023"/>
    <lineage>
        <taxon>Eukaryota</taxon>
        <taxon>Fungi</taxon>
        <taxon>Fungi incertae sedis</taxon>
        <taxon>Mucoromycota</taxon>
        <taxon>Glomeromycotina</taxon>
        <taxon>Glomeromycetes</taxon>
        <taxon>Diversisporales</taxon>
        <taxon>Acaulosporaceae</taxon>
        <taxon>Acaulospora</taxon>
    </lineage>
</organism>
<gene>
    <name evidence="1" type="ORF">AMORRO_LOCUS14859</name>
</gene>
<name>A0A9N9NKY5_9GLOM</name>